<reference evidence="1 2" key="1">
    <citation type="submission" date="2017-01" db="EMBL/GenBank/DDBJ databases">
        <authorList>
            <person name="Varghese N."/>
            <person name="Submissions S."/>
        </authorList>
    </citation>
    <scope>NUCLEOTIDE SEQUENCE [LARGE SCALE GENOMIC DNA]</scope>
    <source>
        <strain evidence="1 2">ATCC 23464</strain>
    </source>
</reference>
<name>A0ABY1KDM0_9BACL</name>
<dbReference type="EMBL" id="FTNK01000029">
    <property type="protein sequence ID" value="SIR66248.1"/>
    <property type="molecule type" value="Genomic_DNA"/>
</dbReference>
<accession>A0ABY1KDM0</accession>
<comment type="caution">
    <text evidence="1">The sequence shown here is derived from an EMBL/GenBank/DDBJ whole genome shotgun (WGS) entry which is preliminary data.</text>
</comment>
<gene>
    <name evidence="1" type="ORF">SAMN05421578_12916</name>
</gene>
<proteinExistence type="predicted"/>
<keyword evidence="2" id="KW-1185">Reference proteome</keyword>
<sequence>MGQTYGPVYLNEYNGTANELMAKYGKQIKPVKEVGKVDVKDANAIIDKYLKPAWGVAKTPAEKQEIGRLADTLREASGQAKQNG</sequence>
<evidence type="ECO:0000313" key="2">
    <source>
        <dbReference type="Proteomes" id="UP000186666"/>
    </source>
</evidence>
<protein>
    <submittedName>
        <fullName evidence="1">Uncharacterized protein</fullName>
    </submittedName>
</protein>
<organism evidence="1 2">
    <name type="scientific">Paenibacillus macquariensis</name>
    <dbReference type="NCBI Taxonomy" id="948756"/>
    <lineage>
        <taxon>Bacteria</taxon>
        <taxon>Bacillati</taxon>
        <taxon>Bacillota</taxon>
        <taxon>Bacilli</taxon>
        <taxon>Bacillales</taxon>
        <taxon>Paenibacillaceae</taxon>
        <taxon>Paenibacillus</taxon>
    </lineage>
</organism>
<dbReference type="RefSeq" id="WP_068591638.1">
    <property type="nucleotide sequence ID" value="NZ_FTNK01000029.1"/>
</dbReference>
<evidence type="ECO:0000313" key="1">
    <source>
        <dbReference type="EMBL" id="SIR66248.1"/>
    </source>
</evidence>
<dbReference type="Proteomes" id="UP000186666">
    <property type="component" value="Unassembled WGS sequence"/>
</dbReference>